<comment type="caution">
    <text evidence="2">The sequence shown here is derived from an EMBL/GenBank/DDBJ whole genome shotgun (WGS) entry which is preliminary data.</text>
</comment>
<organism evidence="2 3">
    <name type="scientific">Lactiplantibacillus xiangfangensis</name>
    <dbReference type="NCBI Taxonomy" id="942150"/>
    <lineage>
        <taxon>Bacteria</taxon>
        <taxon>Bacillati</taxon>
        <taxon>Bacillota</taxon>
        <taxon>Bacilli</taxon>
        <taxon>Lactobacillales</taxon>
        <taxon>Lactobacillaceae</taxon>
        <taxon>Lactiplantibacillus</taxon>
    </lineage>
</organism>
<comment type="similarity">
    <text evidence="1">Belongs to the UPF0637 family.</text>
</comment>
<reference evidence="2 3" key="1">
    <citation type="journal article" date="2015" name="Genome Announc.">
        <title>Expanding the biotechnology potential of lactobacilli through comparative genomics of 213 strains and associated genera.</title>
        <authorList>
            <person name="Sun Z."/>
            <person name="Harris H.M."/>
            <person name="McCann A."/>
            <person name="Guo C."/>
            <person name="Argimon S."/>
            <person name="Zhang W."/>
            <person name="Yang X."/>
            <person name="Jeffery I.B."/>
            <person name="Cooney J.C."/>
            <person name="Kagawa T.F."/>
            <person name="Liu W."/>
            <person name="Song Y."/>
            <person name="Salvetti E."/>
            <person name="Wrobel A."/>
            <person name="Rasinkangas P."/>
            <person name="Parkhill J."/>
            <person name="Rea M.C."/>
            <person name="O'Sullivan O."/>
            <person name="Ritari J."/>
            <person name="Douillard F.P."/>
            <person name="Paul Ross R."/>
            <person name="Yang R."/>
            <person name="Briner A.E."/>
            <person name="Felis G.E."/>
            <person name="de Vos W.M."/>
            <person name="Barrangou R."/>
            <person name="Klaenhammer T.R."/>
            <person name="Caufield P.W."/>
            <person name="Cui Y."/>
            <person name="Zhang H."/>
            <person name="O'Toole P.W."/>
        </authorList>
    </citation>
    <scope>NUCLEOTIDE SEQUENCE [LARGE SCALE GENOMIC DNA]</scope>
    <source>
        <strain evidence="2 3">LMG 26013</strain>
    </source>
</reference>
<dbReference type="EMBL" id="JQCL01000103">
    <property type="protein sequence ID" value="KRO07483.1"/>
    <property type="molecule type" value="Genomic_DNA"/>
</dbReference>
<dbReference type="SUPFAM" id="SSF142913">
    <property type="entry name" value="YktB/PF0168-like"/>
    <property type="match status" value="1"/>
</dbReference>
<name>A0A0R2M677_9LACO</name>
<dbReference type="RefSeq" id="WP_057707679.1">
    <property type="nucleotide sequence ID" value="NZ_JQCL01000103.1"/>
</dbReference>
<dbReference type="Gene3D" id="3.30.930.20">
    <property type="entry name" value="Protein of unknown function DUF1054"/>
    <property type="match status" value="1"/>
</dbReference>
<dbReference type="AlphaFoldDB" id="A0A0R2M677"/>
<dbReference type="HAMAP" id="MF_01851">
    <property type="entry name" value="UPF0637"/>
    <property type="match status" value="1"/>
</dbReference>
<evidence type="ECO:0000313" key="2">
    <source>
        <dbReference type="EMBL" id="KRO07483.1"/>
    </source>
</evidence>
<dbReference type="OrthoDB" id="9812818at2"/>
<accession>A0A0R2M677</accession>
<proteinExistence type="inferred from homology"/>
<dbReference type="InterPro" id="IPR053707">
    <property type="entry name" value="UPF0637_domain_sf"/>
</dbReference>
<dbReference type="STRING" id="942150.IV64_GL001405"/>
<dbReference type="PATRIC" id="fig|942150.3.peg.1448"/>
<dbReference type="Proteomes" id="UP000051783">
    <property type="component" value="Unassembled WGS sequence"/>
</dbReference>
<gene>
    <name evidence="2" type="ORF">IV64_GL001405</name>
</gene>
<dbReference type="InterPro" id="IPR009403">
    <property type="entry name" value="UPF0637"/>
</dbReference>
<sequence length="205" mass="23251">MFTRKDFEIFDDPTLAGRMNLIKTVIDPKFEALAPTIMAALPVPVEQPFYAHVAKHLRRFKNPPVDTWVAFSQNKRSYKAWPHFELGLWPDSLFIYFDVLDEGKAQVQTSLSAAELTKIFVDVPTDFVISNNHGAAPTQPATAESVAKMLTKFAQYKHSELVVGRQILVDDPLFDQPEALTTTIIETFKQLMKYYQPIMTAVARS</sequence>
<dbReference type="PIRSF" id="PIRSF021332">
    <property type="entry name" value="DUF1054"/>
    <property type="match status" value="1"/>
</dbReference>
<evidence type="ECO:0000313" key="3">
    <source>
        <dbReference type="Proteomes" id="UP000051783"/>
    </source>
</evidence>
<keyword evidence="3" id="KW-1185">Reference proteome</keyword>
<dbReference type="Pfam" id="PF06335">
    <property type="entry name" value="DUF1054"/>
    <property type="match status" value="1"/>
</dbReference>
<evidence type="ECO:0000256" key="1">
    <source>
        <dbReference type="HAMAP-Rule" id="MF_01851"/>
    </source>
</evidence>
<protein>
    <recommendedName>
        <fullName evidence="1">UPF0637 protein IV64_GL001405</fullName>
    </recommendedName>
</protein>